<feature type="domain" description="N-acetyltransferase" evidence="1">
    <location>
        <begin position="1"/>
        <end position="165"/>
    </location>
</feature>
<evidence type="ECO:0000313" key="2">
    <source>
        <dbReference type="EMBL" id="MFC6634072.1"/>
    </source>
</evidence>
<dbReference type="GO" id="GO:0016746">
    <property type="term" value="F:acyltransferase activity"/>
    <property type="evidence" value="ECO:0007669"/>
    <property type="project" value="UniProtKB-KW"/>
</dbReference>
<dbReference type="PROSITE" id="PS51186">
    <property type="entry name" value="GNAT"/>
    <property type="match status" value="1"/>
</dbReference>
<proteinExistence type="predicted"/>
<dbReference type="InterPro" id="IPR051531">
    <property type="entry name" value="N-acetyltransferase"/>
</dbReference>
<gene>
    <name evidence="2" type="ORF">ACFQBM_12300</name>
</gene>
<dbReference type="Gene3D" id="3.40.630.30">
    <property type="match status" value="1"/>
</dbReference>
<dbReference type="EMBL" id="JBHSVR010000001">
    <property type="protein sequence ID" value="MFC6634072.1"/>
    <property type="molecule type" value="Genomic_DNA"/>
</dbReference>
<comment type="caution">
    <text evidence="2">The sequence shown here is derived from an EMBL/GenBank/DDBJ whole genome shotgun (WGS) entry which is preliminary data.</text>
</comment>
<dbReference type="PANTHER" id="PTHR43792">
    <property type="entry name" value="GNAT FAMILY, PUTATIVE (AFU_ORTHOLOGUE AFUA_3G00765)-RELATED-RELATED"/>
    <property type="match status" value="1"/>
</dbReference>
<accession>A0ABW1YR71</accession>
<reference evidence="3" key="1">
    <citation type="journal article" date="2019" name="Int. J. Syst. Evol. Microbiol.">
        <title>The Global Catalogue of Microorganisms (GCM) 10K type strain sequencing project: providing services to taxonomists for standard genome sequencing and annotation.</title>
        <authorList>
            <consortium name="The Broad Institute Genomics Platform"/>
            <consortium name="The Broad Institute Genome Sequencing Center for Infectious Disease"/>
            <person name="Wu L."/>
            <person name="Ma J."/>
        </authorList>
    </citation>
    <scope>NUCLEOTIDE SEQUENCE [LARGE SCALE GENOMIC DNA]</scope>
    <source>
        <strain evidence="3">CGMCC 1.13718</strain>
    </source>
</reference>
<keyword evidence="3" id="KW-1185">Reference proteome</keyword>
<organism evidence="2 3">
    <name type="scientific">Microbulbifer taiwanensis</name>
    <dbReference type="NCBI Taxonomy" id="986746"/>
    <lineage>
        <taxon>Bacteria</taxon>
        <taxon>Pseudomonadati</taxon>
        <taxon>Pseudomonadota</taxon>
        <taxon>Gammaproteobacteria</taxon>
        <taxon>Cellvibrionales</taxon>
        <taxon>Microbulbiferaceae</taxon>
        <taxon>Microbulbifer</taxon>
    </lineage>
</organism>
<evidence type="ECO:0000259" key="1">
    <source>
        <dbReference type="PROSITE" id="PS51186"/>
    </source>
</evidence>
<name>A0ABW1YR71_9GAMM</name>
<keyword evidence="2" id="KW-0808">Transferase</keyword>
<dbReference type="Proteomes" id="UP001596425">
    <property type="component" value="Unassembled WGS sequence"/>
</dbReference>
<dbReference type="Pfam" id="PF13302">
    <property type="entry name" value="Acetyltransf_3"/>
    <property type="match status" value="1"/>
</dbReference>
<dbReference type="PANTHER" id="PTHR43792:SF9">
    <property type="entry name" value="RIBOSOMAL-PROTEIN-ALANINE ACETYLTRANSFERASE"/>
    <property type="match status" value="1"/>
</dbReference>
<evidence type="ECO:0000313" key="3">
    <source>
        <dbReference type="Proteomes" id="UP001596425"/>
    </source>
</evidence>
<dbReference type="InterPro" id="IPR000182">
    <property type="entry name" value="GNAT_dom"/>
</dbReference>
<protein>
    <submittedName>
        <fullName evidence="2">GNAT family N-acetyltransferase</fullName>
        <ecNumber evidence="2">2.3.-.-</ecNumber>
    </submittedName>
</protein>
<sequence length="179" mass="20240">MKPLTTDDSESRLKIFSDPEVMRYWNTAPWVGTQDARDFANDSNNSMLRKESLVLGVYLSSIGELAGKCMLFDHDEESKRAEIGFGLDRRCWAKGYISEAGEGLIQYGFNSLGLRRVEAESDPDNQASARSLEKLGFYQKGLLRQRWEINGNVTDSALYRRLAIDPSPQHKRAMHATST</sequence>
<dbReference type="InterPro" id="IPR016181">
    <property type="entry name" value="Acyl_CoA_acyltransferase"/>
</dbReference>
<dbReference type="RefSeq" id="WP_226864690.1">
    <property type="nucleotide sequence ID" value="NZ_JACZFR010000012.1"/>
</dbReference>
<dbReference type="EC" id="2.3.-.-" evidence="2"/>
<dbReference type="SUPFAM" id="SSF55729">
    <property type="entry name" value="Acyl-CoA N-acyltransferases (Nat)"/>
    <property type="match status" value="1"/>
</dbReference>
<keyword evidence="2" id="KW-0012">Acyltransferase</keyword>